<dbReference type="GeneID" id="30201236"/>
<protein>
    <submittedName>
        <fullName evidence="2">Uncharacterized protein</fullName>
    </submittedName>
</protein>
<gene>
    <name evidence="2" type="ORF">WICANDRAFT_65806</name>
</gene>
<sequence>MVQILKLKNFTTAARIKLPINNYTTIHPIRCLALSATNNSFRLINKESQIPQDQSTSSTSFDRPTVYSDGEVETAGPVILRRTRYD</sequence>
<dbReference type="OrthoDB" id="3979739at2759"/>
<feature type="region of interest" description="Disordered" evidence="1">
    <location>
        <begin position="47"/>
        <end position="74"/>
    </location>
</feature>
<dbReference type="AlphaFoldDB" id="A0A1E3NUX1"/>
<dbReference type="RefSeq" id="XP_019036133.1">
    <property type="nucleotide sequence ID" value="XM_019183990.1"/>
</dbReference>
<dbReference type="EMBL" id="KV454215">
    <property type="protein sequence ID" value="ODQ56926.1"/>
    <property type="molecule type" value="Genomic_DNA"/>
</dbReference>
<proteinExistence type="predicted"/>
<dbReference type="Proteomes" id="UP000094112">
    <property type="component" value="Unassembled WGS sequence"/>
</dbReference>
<accession>A0A1E3NUX1</accession>
<name>A0A1E3NUX1_WICAA</name>
<evidence type="ECO:0000313" key="3">
    <source>
        <dbReference type="Proteomes" id="UP000094112"/>
    </source>
</evidence>
<organism evidence="2 3">
    <name type="scientific">Wickerhamomyces anomalus (strain ATCC 58044 / CBS 1984 / NCYC 433 / NRRL Y-366-8)</name>
    <name type="common">Yeast</name>
    <name type="synonym">Hansenula anomala</name>
    <dbReference type="NCBI Taxonomy" id="683960"/>
    <lineage>
        <taxon>Eukaryota</taxon>
        <taxon>Fungi</taxon>
        <taxon>Dikarya</taxon>
        <taxon>Ascomycota</taxon>
        <taxon>Saccharomycotina</taxon>
        <taxon>Saccharomycetes</taxon>
        <taxon>Phaffomycetales</taxon>
        <taxon>Wickerhamomycetaceae</taxon>
        <taxon>Wickerhamomyces</taxon>
    </lineage>
</organism>
<evidence type="ECO:0000256" key="1">
    <source>
        <dbReference type="SAM" id="MobiDB-lite"/>
    </source>
</evidence>
<evidence type="ECO:0000313" key="2">
    <source>
        <dbReference type="EMBL" id="ODQ56926.1"/>
    </source>
</evidence>
<keyword evidence="3" id="KW-1185">Reference proteome</keyword>
<feature type="compositionally biased region" description="Polar residues" evidence="1">
    <location>
        <begin position="47"/>
        <end position="62"/>
    </location>
</feature>
<reference evidence="2 3" key="1">
    <citation type="journal article" date="2016" name="Proc. Natl. Acad. Sci. U.S.A.">
        <title>Comparative genomics of biotechnologically important yeasts.</title>
        <authorList>
            <person name="Riley R."/>
            <person name="Haridas S."/>
            <person name="Wolfe K.H."/>
            <person name="Lopes M.R."/>
            <person name="Hittinger C.T."/>
            <person name="Goeker M."/>
            <person name="Salamov A.A."/>
            <person name="Wisecaver J.H."/>
            <person name="Long T.M."/>
            <person name="Calvey C.H."/>
            <person name="Aerts A.L."/>
            <person name="Barry K.W."/>
            <person name="Choi C."/>
            <person name="Clum A."/>
            <person name="Coughlan A.Y."/>
            <person name="Deshpande S."/>
            <person name="Douglass A.P."/>
            <person name="Hanson S.J."/>
            <person name="Klenk H.-P."/>
            <person name="LaButti K.M."/>
            <person name="Lapidus A."/>
            <person name="Lindquist E.A."/>
            <person name="Lipzen A.M."/>
            <person name="Meier-Kolthoff J.P."/>
            <person name="Ohm R.A."/>
            <person name="Otillar R.P."/>
            <person name="Pangilinan J.L."/>
            <person name="Peng Y."/>
            <person name="Rokas A."/>
            <person name="Rosa C.A."/>
            <person name="Scheuner C."/>
            <person name="Sibirny A.A."/>
            <person name="Slot J.C."/>
            <person name="Stielow J.B."/>
            <person name="Sun H."/>
            <person name="Kurtzman C.P."/>
            <person name="Blackwell M."/>
            <person name="Grigoriev I.V."/>
            <person name="Jeffries T.W."/>
        </authorList>
    </citation>
    <scope>NUCLEOTIDE SEQUENCE [LARGE SCALE GENOMIC DNA]</scope>
    <source>
        <strain evidence="3">ATCC 58044 / CBS 1984 / NCYC 433 / NRRL Y-366-8</strain>
    </source>
</reference>